<keyword evidence="6" id="KW-1185">Reference proteome</keyword>
<keyword evidence="3" id="KW-0804">Transcription</keyword>
<organism evidence="5 6">
    <name type="scientific">Heyndrickxia camelliae</name>
    <dbReference type="NCBI Taxonomy" id="1707093"/>
    <lineage>
        <taxon>Bacteria</taxon>
        <taxon>Bacillati</taxon>
        <taxon>Bacillota</taxon>
        <taxon>Bacilli</taxon>
        <taxon>Bacillales</taxon>
        <taxon>Bacillaceae</taxon>
        <taxon>Heyndrickxia</taxon>
    </lineage>
</organism>
<proteinExistence type="predicted"/>
<dbReference type="InterPro" id="IPR036388">
    <property type="entry name" value="WH-like_DNA-bd_sf"/>
</dbReference>
<evidence type="ECO:0000259" key="4">
    <source>
        <dbReference type="PROSITE" id="PS50995"/>
    </source>
</evidence>
<evidence type="ECO:0000256" key="3">
    <source>
        <dbReference type="ARBA" id="ARBA00023163"/>
    </source>
</evidence>
<reference evidence="5 6" key="1">
    <citation type="submission" date="2017-11" db="EMBL/GenBank/DDBJ databases">
        <title>Bacillus camelliae sp. nov., isolated from pu'er tea.</title>
        <authorList>
            <person name="Niu L."/>
        </authorList>
    </citation>
    <scope>NUCLEOTIDE SEQUENCE [LARGE SCALE GENOMIC DNA]</scope>
    <source>
        <strain evidence="5 6">7578-1</strain>
    </source>
</reference>
<dbReference type="RefSeq" id="WP_101353789.1">
    <property type="nucleotide sequence ID" value="NZ_PIQO01000004.1"/>
</dbReference>
<gene>
    <name evidence="5" type="ORF">CWO92_08530</name>
</gene>
<keyword evidence="1" id="KW-0805">Transcription regulation</keyword>
<evidence type="ECO:0000256" key="1">
    <source>
        <dbReference type="ARBA" id="ARBA00023015"/>
    </source>
</evidence>
<dbReference type="PANTHER" id="PTHR42756:SF1">
    <property type="entry name" value="TRANSCRIPTIONAL REPRESSOR OF EMRAB OPERON"/>
    <property type="match status" value="1"/>
</dbReference>
<keyword evidence="2" id="KW-0238">DNA-binding</keyword>
<dbReference type="PROSITE" id="PS50995">
    <property type="entry name" value="HTH_MARR_2"/>
    <property type="match status" value="1"/>
</dbReference>
<dbReference type="Proteomes" id="UP000233440">
    <property type="component" value="Unassembled WGS sequence"/>
</dbReference>
<accession>A0A2N3LM80</accession>
<dbReference type="EMBL" id="PIQO01000004">
    <property type="protein sequence ID" value="PKR85740.1"/>
    <property type="molecule type" value="Genomic_DNA"/>
</dbReference>
<dbReference type="SMART" id="SM00347">
    <property type="entry name" value="HTH_MARR"/>
    <property type="match status" value="1"/>
</dbReference>
<dbReference type="AlphaFoldDB" id="A0A2N3LM80"/>
<dbReference type="Pfam" id="PF12802">
    <property type="entry name" value="MarR_2"/>
    <property type="match status" value="1"/>
</dbReference>
<evidence type="ECO:0000313" key="5">
    <source>
        <dbReference type="EMBL" id="PKR85740.1"/>
    </source>
</evidence>
<dbReference type="PANTHER" id="PTHR42756">
    <property type="entry name" value="TRANSCRIPTIONAL REGULATOR, MARR"/>
    <property type="match status" value="1"/>
</dbReference>
<protein>
    <submittedName>
        <fullName evidence="5">MarR family transcriptional regulator</fullName>
    </submittedName>
</protein>
<dbReference type="Gene3D" id="1.10.10.10">
    <property type="entry name" value="Winged helix-like DNA-binding domain superfamily/Winged helix DNA-binding domain"/>
    <property type="match status" value="1"/>
</dbReference>
<evidence type="ECO:0000313" key="6">
    <source>
        <dbReference type="Proteomes" id="UP000233440"/>
    </source>
</evidence>
<feature type="domain" description="HTH marR-type" evidence="4">
    <location>
        <begin position="1"/>
        <end position="137"/>
    </location>
</feature>
<name>A0A2N3LM80_9BACI</name>
<dbReference type="GO" id="GO:0003700">
    <property type="term" value="F:DNA-binding transcription factor activity"/>
    <property type="evidence" value="ECO:0007669"/>
    <property type="project" value="InterPro"/>
</dbReference>
<dbReference type="OrthoDB" id="2626899at2"/>
<dbReference type="InterPro" id="IPR036390">
    <property type="entry name" value="WH_DNA-bd_sf"/>
</dbReference>
<dbReference type="GO" id="GO:0003677">
    <property type="term" value="F:DNA binding"/>
    <property type="evidence" value="ECO:0007669"/>
    <property type="project" value="UniProtKB-KW"/>
</dbReference>
<dbReference type="InterPro" id="IPR000835">
    <property type="entry name" value="HTH_MarR-typ"/>
</dbReference>
<sequence>MDKAAFIRESIDFLHRYMMKSLQKQAEEHGVTIPQARVIGEVYAHKTVSIKQLQQNLKMTQSTVSDIVERLASKGFLVKTPNAKDKRLVDITLSNRLAEEINESISEIGNKSLVGVLNLLSQEEQEVVEKGMRVLVSAVKEKMEAEGIDNEEFFDVLFFPSDSKLGK</sequence>
<evidence type="ECO:0000256" key="2">
    <source>
        <dbReference type="ARBA" id="ARBA00023125"/>
    </source>
</evidence>
<dbReference type="SUPFAM" id="SSF46785">
    <property type="entry name" value="Winged helix' DNA-binding domain"/>
    <property type="match status" value="1"/>
</dbReference>
<comment type="caution">
    <text evidence="5">The sequence shown here is derived from an EMBL/GenBank/DDBJ whole genome shotgun (WGS) entry which is preliminary data.</text>
</comment>